<dbReference type="EMBL" id="AP024749">
    <property type="protein sequence ID" value="BCY28411.1"/>
    <property type="molecule type" value="Genomic_DNA"/>
</dbReference>
<feature type="chain" id="PRO_5047282122" evidence="1">
    <location>
        <begin position="19"/>
        <end position="513"/>
    </location>
</feature>
<accession>A0ABN6HVU8</accession>
<evidence type="ECO:0000313" key="2">
    <source>
        <dbReference type="EMBL" id="BCY28411.1"/>
    </source>
</evidence>
<protein>
    <submittedName>
        <fullName evidence="2">Uncharacterized protein</fullName>
    </submittedName>
</protein>
<proteinExistence type="predicted"/>
<dbReference type="RefSeq" id="WP_221257531.1">
    <property type="nucleotide sequence ID" value="NZ_AP024749.1"/>
</dbReference>
<evidence type="ECO:0000313" key="3">
    <source>
        <dbReference type="Proteomes" id="UP000825258"/>
    </source>
</evidence>
<evidence type="ECO:0000256" key="1">
    <source>
        <dbReference type="SAM" id="SignalP"/>
    </source>
</evidence>
<dbReference type="Proteomes" id="UP000825258">
    <property type="component" value="Chromosome"/>
</dbReference>
<gene>
    <name evidence="2" type="ORF">KK2020170_12790</name>
</gene>
<organism evidence="2 3">
    <name type="scientific">Flavobacterium okayamense</name>
    <dbReference type="NCBI Taxonomy" id="2830782"/>
    <lineage>
        <taxon>Bacteria</taxon>
        <taxon>Pseudomonadati</taxon>
        <taxon>Bacteroidota</taxon>
        <taxon>Flavobacteriia</taxon>
        <taxon>Flavobacteriales</taxon>
        <taxon>Flavobacteriaceae</taxon>
        <taxon>Flavobacterium</taxon>
    </lineage>
</organism>
<feature type="signal peptide" evidence="1">
    <location>
        <begin position="1"/>
        <end position="18"/>
    </location>
</feature>
<keyword evidence="3" id="KW-1185">Reference proteome</keyword>
<name>A0ABN6HVU8_9FLAO</name>
<sequence length="513" mass="53237">MKNLYLSIALCVTLFTSAQVGVGTTTPAGALDVNSSTNGFVPPRVSLSATNVQAPVVNPQGGAIPAGTIVWNTATAGVSPTNVAPGLYYWNGTRWVAFAGSPGGLDWSLTGNSGTTAGTNFLGTTDNVGLDFRTNNNVVATFENSGRFGINIGPQTFAQTISYSNVNTIDAIVGYSAIDGGTGIYARSQGTGGVGLYASNNATGGWGAYGYNSNTTSGVGTVGQSAGSTGTGVVGLANGTTYSTLVGYAQGVAGTGQIGVYGMSTGTAATQRYGGYFTYDMDNNLATSDANSPHAILAGRGSNFLGGNIYFGGYFEGGQDNTASTPNTNPDDNGNGNTGDFAYVGARWGGTNYKILGNGVVSTIIDGIDEKQHVMFAPESPEIVFQDYGVGKLNNGVAKIEIDPILAKNIVVNEKHPLKVFIQLEGDCNGVFVTNKSAKGFTVKELQNGTSNVNFSYQIVATRIDRKDNNGNVLSKNADVRLPIAPGALPKIEQKNIQTKIIEDKEIRIEDKN</sequence>
<keyword evidence="1" id="KW-0732">Signal</keyword>
<reference evidence="2 3" key="1">
    <citation type="submission" date="2021-06" db="EMBL/GenBank/DDBJ databases">
        <title>Whole genome sequences of Flavobacterium sp. KK2020170 and assembly.</title>
        <authorList>
            <person name="Kitahara K."/>
            <person name="Miyoshi S."/>
            <person name="Uesaka K."/>
        </authorList>
    </citation>
    <scope>NUCLEOTIDE SEQUENCE [LARGE SCALE GENOMIC DNA]</scope>
    <source>
        <strain evidence="2 3">KK2020170</strain>
    </source>
</reference>